<feature type="transmembrane region" description="Helical" evidence="1">
    <location>
        <begin position="6"/>
        <end position="24"/>
    </location>
</feature>
<reference evidence="2 3" key="1">
    <citation type="submission" date="2021-05" db="EMBL/GenBank/DDBJ databases">
        <title>A Polyphasic approach of four new species of the genus Ohtaekwangia: Ohtaekwangia histidinii sp. nov., Ohtaekwangia cretensis sp. nov., Ohtaekwangia indiensis sp. nov., Ohtaekwangia reichenbachii sp. nov. from diverse environment.</title>
        <authorList>
            <person name="Octaviana S."/>
        </authorList>
    </citation>
    <scope>NUCLEOTIDE SEQUENCE [LARGE SCALE GENOMIC DNA]</scope>
    <source>
        <strain evidence="2 3">PWU20</strain>
    </source>
</reference>
<keyword evidence="3" id="KW-1185">Reference proteome</keyword>
<dbReference type="RefSeq" id="WP_254151429.1">
    <property type="nucleotide sequence ID" value="NZ_JAHESD010000001.1"/>
</dbReference>
<sequence length="144" mass="17086">MELGLQVAYLFIIAIPIACIAWTVTHEEVFREPREFCVKASREGETLLKRKFFYLFTCEYCFSHYVTIFFLIVTRFTLLYDDWRGYLIGGFALVWVANIYMSLYAFIRVDLKKERIKTKLQEKRVNENTVGKSVTKEKIIPVHH</sequence>
<organism evidence="2 3">
    <name type="scientific">Chryseosolibacter indicus</name>
    <dbReference type="NCBI Taxonomy" id="2782351"/>
    <lineage>
        <taxon>Bacteria</taxon>
        <taxon>Pseudomonadati</taxon>
        <taxon>Bacteroidota</taxon>
        <taxon>Cytophagia</taxon>
        <taxon>Cytophagales</taxon>
        <taxon>Chryseotaleaceae</taxon>
        <taxon>Chryseosolibacter</taxon>
    </lineage>
</organism>
<evidence type="ECO:0000313" key="2">
    <source>
        <dbReference type="EMBL" id="MBT1701729.1"/>
    </source>
</evidence>
<dbReference type="EMBL" id="JAHESD010000001">
    <property type="protein sequence ID" value="MBT1701729.1"/>
    <property type="molecule type" value="Genomic_DNA"/>
</dbReference>
<keyword evidence="1" id="KW-0472">Membrane</keyword>
<proteinExistence type="predicted"/>
<keyword evidence="1" id="KW-0812">Transmembrane</keyword>
<feature type="transmembrane region" description="Helical" evidence="1">
    <location>
        <begin position="85"/>
        <end position="107"/>
    </location>
</feature>
<feature type="transmembrane region" description="Helical" evidence="1">
    <location>
        <begin position="52"/>
        <end position="73"/>
    </location>
</feature>
<comment type="caution">
    <text evidence="2">The sequence shown here is derived from an EMBL/GenBank/DDBJ whole genome shotgun (WGS) entry which is preliminary data.</text>
</comment>
<evidence type="ECO:0008006" key="4">
    <source>
        <dbReference type="Google" id="ProtNLM"/>
    </source>
</evidence>
<evidence type="ECO:0000313" key="3">
    <source>
        <dbReference type="Proteomes" id="UP000772618"/>
    </source>
</evidence>
<protein>
    <recommendedName>
        <fullName evidence="4">DUF1360 domain-containing protein</fullName>
    </recommendedName>
</protein>
<gene>
    <name evidence="2" type="ORF">KK060_00460</name>
</gene>
<evidence type="ECO:0000256" key="1">
    <source>
        <dbReference type="SAM" id="Phobius"/>
    </source>
</evidence>
<name>A0ABS5VLK2_9BACT</name>
<keyword evidence="1" id="KW-1133">Transmembrane helix</keyword>
<accession>A0ABS5VLK2</accession>
<dbReference type="Proteomes" id="UP000772618">
    <property type="component" value="Unassembled WGS sequence"/>
</dbReference>